<dbReference type="InterPro" id="IPR041267">
    <property type="entry name" value="NLRP_HD2"/>
</dbReference>
<evidence type="ECO:0000259" key="7">
    <source>
        <dbReference type="PROSITE" id="PS50188"/>
    </source>
</evidence>
<dbReference type="SMART" id="SM00589">
    <property type="entry name" value="PRY"/>
    <property type="match status" value="1"/>
</dbReference>
<accession>A0A3Q2DZ17</accession>
<dbReference type="InterPro" id="IPR003879">
    <property type="entry name" value="Butyrophylin_SPRY"/>
</dbReference>
<keyword evidence="10" id="KW-1185">Reference proteome</keyword>
<dbReference type="InterPro" id="IPR051261">
    <property type="entry name" value="NLR"/>
</dbReference>
<reference evidence="9" key="1">
    <citation type="submission" date="2025-08" db="UniProtKB">
        <authorList>
            <consortium name="Ensembl"/>
        </authorList>
    </citation>
    <scope>IDENTIFICATION</scope>
</reference>
<dbReference type="SMART" id="SM01288">
    <property type="entry name" value="FISNA"/>
    <property type="match status" value="1"/>
</dbReference>
<dbReference type="SMART" id="SM00368">
    <property type="entry name" value="LRR_RI"/>
    <property type="match status" value="3"/>
</dbReference>
<dbReference type="InterPro" id="IPR041075">
    <property type="entry name" value="NOD1/2_WH"/>
</dbReference>
<dbReference type="InterPro" id="IPR027417">
    <property type="entry name" value="P-loop_NTPase"/>
</dbReference>
<evidence type="ECO:0000256" key="2">
    <source>
        <dbReference type="ARBA" id="ARBA00022490"/>
    </source>
</evidence>
<organism evidence="9 10">
    <name type="scientific">Cyprinodon variegatus</name>
    <name type="common">Sheepshead minnow</name>
    <dbReference type="NCBI Taxonomy" id="28743"/>
    <lineage>
        <taxon>Eukaryota</taxon>
        <taxon>Metazoa</taxon>
        <taxon>Chordata</taxon>
        <taxon>Craniata</taxon>
        <taxon>Vertebrata</taxon>
        <taxon>Euteleostomi</taxon>
        <taxon>Actinopterygii</taxon>
        <taxon>Neopterygii</taxon>
        <taxon>Teleostei</taxon>
        <taxon>Neoteleostei</taxon>
        <taxon>Acanthomorphata</taxon>
        <taxon>Ovalentaria</taxon>
        <taxon>Atherinomorphae</taxon>
        <taxon>Cyprinodontiformes</taxon>
        <taxon>Cyprinodontidae</taxon>
        <taxon>Cyprinodon</taxon>
    </lineage>
</organism>
<evidence type="ECO:0000256" key="6">
    <source>
        <dbReference type="ARBA" id="ARBA00022840"/>
    </source>
</evidence>
<dbReference type="PROSITE" id="PS50188">
    <property type="entry name" value="B302_SPRY"/>
    <property type="match status" value="1"/>
</dbReference>
<evidence type="ECO:0000313" key="9">
    <source>
        <dbReference type="Ensembl" id="ENSCVAP00000025072.1"/>
    </source>
</evidence>
<dbReference type="Proteomes" id="UP000265020">
    <property type="component" value="Unassembled WGS sequence"/>
</dbReference>
<dbReference type="FunFam" id="3.40.50.300:FF:000210">
    <property type="entry name" value="Si:dkey-16p6.1"/>
    <property type="match status" value="1"/>
</dbReference>
<dbReference type="GeneTree" id="ENSGT01150000286911"/>
<dbReference type="Gene3D" id="3.80.10.10">
    <property type="entry name" value="Ribonuclease Inhibitor"/>
    <property type="match status" value="1"/>
</dbReference>
<dbReference type="PANTHER" id="PTHR24106">
    <property type="entry name" value="NACHT, LRR AND CARD DOMAINS-CONTAINING"/>
    <property type="match status" value="1"/>
</dbReference>
<keyword evidence="3" id="KW-0433">Leucine-rich repeat</keyword>
<dbReference type="SMART" id="SM00449">
    <property type="entry name" value="SPRY"/>
    <property type="match status" value="1"/>
</dbReference>
<feature type="domain" description="NACHT" evidence="8">
    <location>
        <begin position="144"/>
        <end position="278"/>
    </location>
</feature>
<evidence type="ECO:0000256" key="5">
    <source>
        <dbReference type="ARBA" id="ARBA00022741"/>
    </source>
</evidence>
<feature type="domain" description="B30.2/SPRY" evidence="7">
    <location>
        <begin position="763"/>
        <end position="955"/>
    </location>
</feature>
<protein>
    <submittedName>
        <fullName evidence="9">Protein NLRC3-like</fullName>
    </submittedName>
</protein>
<dbReference type="Gene3D" id="3.40.50.300">
    <property type="entry name" value="P-loop containing nucleotide triphosphate hydrolases"/>
    <property type="match status" value="1"/>
</dbReference>
<dbReference type="InterPro" id="IPR032675">
    <property type="entry name" value="LRR_dom_sf"/>
</dbReference>
<comment type="subcellular location">
    <subcellularLocation>
        <location evidence="1">Cytoplasm</location>
    </subcellularLocation>
</comment>
<dbReference type="Pfam" id="PF17779">
    <property type="entry name" value="WHD_NOD2"/>
    <property type="match status" value="1"/>
</dbReference>
<proteinExistence type="predicted"/>
<dbReference type="InterPro" id="IPR007111">
    <property type="entry name" value="NACHT_NTPase"/>
</dbReference>
<dbReference type="Pfam" id="PF13516">
    <property type="entry name" value="LRR_6"/>
    <property type="match status" value="2"/>
</dbReference>
<sequence length="955" mass="109161">MILLLLLNFNLCVSKMKIKSVSSPQKDAESSTSPSRVSLKSATSMFLPFDFREGNNVILEAKRNLQNALKNKFTLTSEGNGDQRNPLKSIYTTLFITTGENDKQNEEHEYKRLKHARRGQPSSDCLVNLNEIFKLMPEQQKPHRTVLTKGVAGIGKSFAVQKFILDWAEREANQETDFILCLAFRELNLITGEKSLHELLTEFHPELQPLKDHQEYAKAKVIVILDGLDEIKHQLDFGSSTKVTSLSDVTSVGNLLVNLIKGNLLPDANVWITSRPAAASQIPAEYIDMVTEIRGFTDAQKGEYFQRRFRDNSVANRITSYIQSSQNLDNMCQIPVFCWITAVLFEEVFGKNEETQVPQTLTELMSHFVFAQTKRRSRKYDRNPEKNREKLLKTHREFLLKLGKLAFVQLLENKLIFYEEDLEDCGIDVAEASIYSGLCNTVLREEEVFSQRKVFFFVHLTLQEFFAALHVYECLKNKKNNELKDFLSIEEKDPSVLDLLKMTVDKVLEKRNGHLDFFLRFLLGLMVEPNQRFLQGLLTPLDQWDDIDRKILTYLRSIRRKTLSPDSCINIFQTMIEMRDHRVKDEIQEYLQLSDHSDMELAPLHCSALAYMLQMSKNDLELLDLKSYKASDDGRRRLIPAVTSSKKAVLANCKVTAHWMEHLANALSFSYSALRDLDLSNNDLRDSGVEQLCHGLSSKSCKLEILRLSGCLVTENGCKHLVLALRSNPFHLMELDLSYNHPGDSGAKLLSELKDDPQYKLSNLRYAGTHRLKAGFKKYACELTFSPDAAHQNLVLSEGNRKVTWLEDDPPHLHPIEHSDRHQQVLCNQALTGRHYWEVEVSGSLSIGVTHEDALKKGKMGDFKMGHNKDSWCLVCSYDGFHVLHHSHRLDVPSLGWRTSRLGVYLDWPGGTLSFYRVSSDSLIHLYTFKGAFSEPLYPAVELNILSSAVFCHLN</sequence>
<name>A0A3Q2DZ17_CYPVA</name>
<dbReference type="InterPro" id="IPR001611">
    <property type="entry name" value="Leu-rich_rpt"/>
</dbReference>
<dbReference type="AlphaFoldDB" id="A0A3Q2DZ17"/>
<dbReference type="InterPro" id="IPR003877">
    <property type="entry name" value="SPRY_dom"/>
</dbReference>
<keyword evidence="5" id="KW-0547">Nucleotide-binding</keyword>
<keyword evidence="2" id="KW-0963">Cytoplasm</keyword>
<dbReference type="OMA" id="DSWCLVC"/>
<evidence type="ECO:0000313" key="10">
    <source>
        <dbReference type="Proteomes" id="UP000265020"/>
    </source>
</evidence>
<dbReference type="InterPro" id="IPR029495">
    <property type="entry name" value="NACHT-assoc"/>
</dbReference>
<dbReference type="GO" id="GO:0005737">
    <property type="term" value="C:cytoplasm"/>
    <property type="evidence" value="ECO:0007669"/>
    <property type="project" value="UniProtKB-SubCell"/>
</dbReference>
<dbReference type="InterPro" id="IPR001870">
    <property type="entry name" value="B30.2/SPRY"/>
</dbReference>
<evidence type="ECO:0000256" key="1">
    <source>
        <dbReference type="ARBA" id="ARBA00004496"/>
    </source>
</evidence>
<dbReference type="Pfam" id="PF00622">
    <property type="entry name" value="SPRY"/>
    <property type="match status" value="1"/>
</dbReference>
<dbReference type="Ensembl" id="ENSCVAT00000002587.1">
    <property type="protein sequence ID" value="ENSCVAP00000025072.1"/>
    <property type="gene ID" value="ENSCVAG00000009573.1"/>
</dbReference>
<evidence type="ECO:0000256" key="3">
    <source>
        <dbReference type="ARBA" id="ARBA00022614"/>
    </source>
</evidence>
<dbReference type="Pfam" id="PF05729">
    <property type="entry name" value="NACHT"/>
    <property type="match status" value="1"/>
</dbReference>
<keyword evidence="4" id="KW-0677">Repeat</keyword>
<reference evidence="9" key="2">
    <citation type="submission" date="2025-09" db="UniProtKB">
        <authorList>
            <consortium name="Ensembl"/>
        </authorList>
    </citation>
    <scope>IDENTIFICATION</scope>
</reference>
<dbReference type="InterPro" id="IPR043136">
    <property type="entry name" value="B30.2/SPRY_sf"/>
</dbReference>
<dbReference type="SUPFAM" id="SSF49899">
    <property type="entry name" value="Concanavalin A-like lectins/glucanases"/>
    <property type="match status" value="1"/>
</dbReference>
<dbReference type="InterPro" id="IPR013320">
    <property type="entry name" value="ConA-like_dom_sf"/>
</dbReference>
<dbReference type="GO" id="GO:0005524">
    <property type="term" value="F:ATP binding"/>
    <property type="evidence" value="ECO:0007669"/>
    <property type="project" value="UniProtKB-KW"/>
</dbReference>
<keyword evidence="6" id="KW-0067">ATP-binding</keyword>
<dbReference type="InterPro" id="IPR006574">
    <property type="entry name" value="PRY"/>
</dbReference>
<dbReference type="Pfam" id="PF17776">
    <property type="entry name" value="NLRC4_HD2"/>
    <property type="match status" value="1"/>
</dbReference>
<evidence type="ECO:0000256" key="4">
    <source>
        <dbReference type="ARBA" id="ARBA00022737"/>
    </source>
</evidence>
<dbReference type="PRINTS" id="PR01407">
    <property type="entry name" value="BUTYPHLNCDUF"/>
</dbReference>
<dbReference type="PROSITE" id="PS50837">
    <property type="entry name" value="NACHT"/>
    <property type="match status" value="1"/>
</dbReference>
<evidence type="ECO:0000259" key="8">
    <source>
        <dbReference type="PROSITE" id="PS50837"/>
    </source>
</evidence>
<dbReference type="Gene3D" id="2.60.120.920">
    <property type="match status" value="1"/>
</dbReference>
<dbReference type="Pfam" id="PF14484">
    <property type="entry name" value="FISNA"/>
    <property type="match status" value="1"/>
</dbReference>
<dbReference type="SUPFAM" id="SSF52047">
    <property type="entry name" value="RNI-like"/>
    <property type="match status" value="1"/>
</dbReference>